<dbReference type="InterPro" id="IPR008274">
    <property type="entry name" value="AldOxase/xan_DH_MoCoBD1"/>
</dbReference>
<feature type="domain" description="Cytochrome c" evidence="6">
    <location>
        <begin position="1109"/>
        <end position="1197"/>
    </location>
</feature>
<comment type="caution">
    <text evidence="7">The sequence shown here is derived from an EMBL/GenBank/DDBJ whole genome shotgun (WGS) entry which is preliminary data.</text>
</comment>
<dbReference type="PANTHER" id="PTHR47495:SF1">
    <property type="entry name" value="BLL3820 PROTEIN"/>
    <property type="match status" value="1"/>
</dbReference>
<dbReference type="SUPFAM" id="SSF56003">
    <property type="entry name" value="Molybdenum cofactor-binding domain"/>
    <property type="match status" value="2"/>
</dbReference>
<dbReference type="Pfam" id="PF00034">
    <property type="entry name" value="Cytochrom_C"/>
    <property type="match status" value="1"/>
</dbReference>
<dbReference type="EMBL" id="JAGJCF010000011">
    <property type="protein sequence ID" value="MBP0616929.1"/>
    <property type="molecule type" value="Genomic_DNA"/>
</dbReference>
<evidence type="ECO:0000313" key="7">
    <source>
        <dbReference type="EMBL" id="MBP0616929.1"/>
    </source>
</evidence>
<dbReference type="Pfam" id="PF13442">
    <property type="entry name" value="Cytochrome_CBB3"/>
    <property type="match status" value="1"/>
</dbReference>
<dbReference type="InterPro" id="IPR052516">
    <property type="entry name" value="N-heterocyclic_Hydroxylase"/>
</dbReference>
<protein>
    <submittedName>
        <fullName evidence="7">Molybdopterin-dependent oxidoreductase</fullName>
    </submittedName>
</protein>
<dbReference type="InterPro" id="IPR036856">
    <property type="entry name" value="Ald_Oxase/Xan_DH_a/b_sf"/>
</dbReference>
<dbReference type="PROSITE" id="PS51007">
    <property type="entry name" value="CYTC"/>
    <property type="match status" value="3"/>
</dbReference>
<dbReference type="Proteomes" id="UP000678276">
    <property type="component" value="Unassembled WGS sequence"/>
</dbReference>
<evidence type="ECO:0000256" key="2">
    <source>
        <dbReference type="ARBA" id="ARBA00022723"/>
    </source>
</evidence>
<feature type="domain" description="Cytochrome c" evidence="6">
    <location>
        <begin position="973"/>
        <end position="1081"/>
    </location>
</feature>
<dbReference type="Pfam" id="PF02738">
    <property type="entry name" value="MoCoBD_1"/>
    <property type="match status" value="1"/>
</dbReference>
<dbReference type="SMART" id="SM01008">
    <property type="entry name" value="Ald_Xan_dh_C"/>
    <property type="match status" value="1"/>
</dbReference>
<feature type="region of interest" description="Disordered" evidence="5">
    <location>
        <begin position="1"/>
        <end position="47"/>
    </location>
</feature>
<dbReference type="Gene3D" id="3.90.1170.50">
    <property type="entry name" value="Aldehyde oxidase/xanthine dehydrogenase, a/b hammerhead"/>
    <property type="match status" value="1"/>
</dbReference>
<feature type="domain" description="Cytochrome c" evidence="6">
    <location>
        <begin position="828"/>
        <end position="931"/>
    </location>
</feature>
<dbReference type="PANTHER" id="PTHR47495">
    <property type="entry name" value="ALDEHYDE DEHYDROGENASE"/>
    <property type="match status" value="1"/>
</dbReference>
<keyword evidence="2 4" id="KW-0479">Metal-binding</keyword>
<feature type="compositionally biased region" description="Basic residues" evidence="5">
    <location>
        <begin position="25"/>
        <end position="40"/>
    </location>
</feature>
<accession>A0ABS4BJI0</accession>
<organism evidence="7 8">
    <name type="scientific">Jiella mangrovi</name>
    <dbReference type="NCBI Taxonomy" id="2821407"/>
    <lineage>
        <taxon>Bacteria</taxon>
        <taxon>Pseudomonadati</taxon>
        <taxon>Pseudomonadota</taxon>
        <taxon>Alphaproteobacteria</taxon>
        <taxon>Hyphomicrobiales</taxon>
        <taxon>Aurantimonadaceae</taxon>
        <taxon>Jiella</taxon>
    </lineage>
</organism>
<dbReference type="InterPro" id="IPR009056">
    <property type="entry name" value="Cyt_c-like_dom"/>
</dbReference>
<dbReference type="SUPFAM" id="SSF46626">
    <property type="entry name" value="Cytochrome c"/>
    <property type="match status" value="3"/>
</dbReference>
<evidence type="ECO:0000259" key="6">
    <source>
        <dbReference type="PROSITE" id="PS51007"/>
    </source>
</evidence>
<evidence type="ECO:0000256" key="1">
    <source>
        <dbReference type="ARBA" id="ARBA00022617"/>
    </source>
</evidence>
<dbReference type="Pfam" id="PF20256">
    <property type="entry name" value="MoCoBD_2"/>
    <property type="match status" value="2"/>
</dbReference>
<sequence length="1217" mass="130679">MRHTQGDHRLGDAGFRTDAAGKAGQSRRRRAFQRRRRRCSPQRGTPRVTSQFGRIAVFRDDLGPREVFLTFDTSGVAIGFNGHVDLGTGIETALAQIVAEELDLPVQRVRMVLGDTERTPNQGATIASETIQVAAVPLRHSAAQIRRELALRGARRLNASPQGVTLEAGEVRFKDARVSYESLIAGEDIALRLDLLTPVKRPEDYCVVGKSTPRVDLPAKVTGTHPYVHDIFVENMVHGHMVRPPYAGRDSGEFIGKSLLSFDETAVRDMPGFVAVVRQGDFLGVVAERADQAERIAAALPARWLTPPPLPDMASLADTIRAQPSKPRSCDATGDFAAGIAECDKRLSRSYVWPYHMHASIGPSCAIADWNDGEPVVWSGTQNPHMLRHDLAQLMALAEARIDIRRYQAAGCYGRNCADDVCGDALFLSRAVGRPVRVQLTREQEHLWEPKGAAQIMDVEGGLKDGALNAYGLDSWYPSNRGPNLALLLTGTISPEPRPSDMGDRTIIPPYRIPHKKITVHDVAPIVRAAWMRGVSALPNTFAHESFVDEMAFEAGEDPVAFRLAHIDDPRTAQLMRESAEKGGWEPRTAPRKRREGRMAYGQGFAFATYVHGTFPGTAAAAAAWVCDVAVDMETGEVSLTRVFVGQDQGLVINPDGVRHQIHGNVNQTAGRVLKENLSFDEVTVTPKSWATYPLQTFPETPEIETMLVERSGDPALGVGESAAVPAAAAIANAIFDATGVRMREAPFTPEKMRAALGIHDGAPEAALAGPVARPGWRQRLSAKRLGAKGVGLAALLGGSLTAGALALPIHRAIPPAAAPGAASFSPELIAKGRDVFAAGNCADCHTAEGGAANAGGLAVETSFGRIYTSNITPDPETGLGNWSYAAFERAMRQGISRDGTNLYPAFPYTSFAKMTGDDMFALYAYLQTLEPVTKATPSAEMAVPFNLRPLNAAWNAIFHDARPLEPQPEQSAEWNRGRYLVEAAGHCSVCHSPRNALGAEKTGEKALTGALVKGWYAPAIAGPEATGFGWNDESFYEYLRNGSAHGLAAAAGPMADVVANLKALPDADIRSMAVYLASLSQGSSVTASDIAATDPGSPSPRPVSVPTILPDAVHRLFESACASCHEPAISNLATAAQIPLSRTPALRSGDLEAIRTVVRDGIEAPLSLDTRDMPAFGRELTVRQIDDLAAYVQARYRPKRAAGLEETSPAQPSGIR</sequence>
<dbReference type="InterPro" id="IPR000674">
    <property type="entry name" value="Ald_Oxase/Xan_DH_a/b"/>
</dbReference>
<dbReference type="SUPFAM" id="SSF54665">
    <property type="entry name" value="CO dehydrogenase molybdoprotein N-domain-like"/>
    <property type="match status" value="1"/>
</dbReference>
<keyword evidence="8" id="KW-1185">Reference proteome</keyword>
<proteinExistence type="predicted"/>
<feature type="compositionally biased region" description="Basic and acidic residues" evidence="5">
    <location>
        <begin position="1"/>
        <end position="11"/>
    </location>
</feature>
<dbReference type="InterPro" id="IPR037165">
    <property type="entry name" value="AldOxase/xan_DH_Mopterin-bd_sf"/>
</dbReference>
<keyword evidence="1 4" id="KW-0349">Heme</keyword>
<evidence type="ECO:0000256" key="5">
    <source>
        <dbReference type="SAM" id="MobiDB-lite"/>
    </source>
</evidence>
<evidence type="ECO:0000256" key="4">
    <source>
        <dbReference type="PROSITE-ProRule" id="PRU00433"/>
    </source>
</evidence>
<dbReference type="Gene3D" id="1.10.760.10">
    <property type="entry name" value="Cytochrome c-like domain"/>
    <property type="match status" value="3"/>
</dbReference>
<keyword evidence="3 4" id="KW-0408">Iron</keyword>
<name>A0ABS4BJI0_9HYPH</name>
<reference evidence="7 8" key="1">
    <citation type="submission" date="2021-04" db="EMBL/GenBank/DDBJ databases">
        <title>Whole genome sequence of Jiella sp. KSK16Y-1.</title>
        <authorList>
            <person name="Tuo L."/>
        </authorList>
    </citation>
    <scope>NUCLEOTIDE SEQUENCE [LARGE SCALE GENOMIC DNA]</scope>
    <source>
        <strain evidence="7 8">KSK16Y-1</strain>
    </source>
</reference>
<gene>
    <name evidence="7" type="ORF">J6595_15185</name>
</gene>
<dbReference type="Gene3D" id="3.30.365.10">
    <property type="entry name" value="Aldehyde oxidase/xanthine dehydrogenase, molybdopterin binding domain"/>
    <property type="match status" value="4"/>
</dbReference>
<evidence type="ECO:0000256" key="3">
    <source>
        <dbReference type="ARBA" id="ARBA00023004"/>
    </source>
</evidence>
<evidence type="ECO:0000313" key="8">
    <source>
        <dbReference type="Proteomes" id="UP000678276"/>
    </source>
</evidence>
<dbReference type="InterPro" id="IPR036909">
    <property type="entry name" value="Cyt_c-like_dom_sf"/>
</dbReference>
<dbReference type="InterPro" id="IPR046867">
    <property type="entry name" value="AldOxase/xan_DH_MoCoBD2"/>
</dbReference>